<evidence type="ECO:0008006" key="5">
    <source>
        <dbReference type="Google" id="ProtNLM"/>
    </source>
</evidence>
<feature type="transmembrane region" description="Helical" evidence="2">
    <location>
        <begin position="24"/>
        <end position="43"/>
    </location>
</feature>
<comment type="caution">
    <text evidence="3">The sequence shown here is derived from an EMBL/GenBank/DDBJ whole genome shotgun (WGS) entry which is preliminary data.</text>
</comment>
<gene>
    <name evidence="3" type="ORF">Val02_62590</name>
</gene>
<keyword evidence="2" id="KW-1133">Transmembrane helix</keyword>
<sequence>MTAAPLPAAAHDSDAVAELRRVRWAIRAVLALGVLASTAANILHARPHPVSQAIAAWPPVALLLTIELIARVPVHHKALAACRLAATAAIAGIAAYVSYRHMAEVAARFGEGGPAAYLLPISVDGLVIVASISLVELAARIRHIEADGPQAAQLPADVADIRQQPMRPQSAAPDLDSPRNVPPEAISVHRPEVPPLTSNECNTDAEPGTGDPDGFAEDALPVATSDAVAFWLSKNPRLSAAEIAKKIGRSPRTVRRNWPKHHRANPHGQALTPDFDPPDASSRRYERAG</sequence>
<feature type="transmembrane region" description="Helical" evidence="2">
    <location>
        <begin position="49"/>
        <end position="66"/>
    </location>
</feature>
<feature type="compositionally biased region" description="Basic residues" evidence="1">
    <location>
        <begin position="246"/>
        <end position="265"/>
    </location>
</feature>
<dbReference type="InterPro" id="IPR021235">
    <property type="entry name" value="DUF2637"/>
</dbReference>
<keyword evidence="2" id="KW-0472">Membrane</keyword>
<protein>
    <recommendedName>
        <fullName evidence="5">DUF2637 domain-containing protein</fullName>
    </recommendedName>
</protein>
<feature type="transmembrane region" description="Helical" evidence="2">
    <location>
        <begin position="117"/>
        <end position="139"/>
    </location>
</feature>
<feature type="region of interest" description="Disordered" evidence="1">
    <location>
        <begin position="243"/>
        <end position="289"/>
    </location>
</feature>
<dbReference type="Pfam" id="PF10935">
    <property type="entry name" value="DUF2637"/>
    <property type="match status" value="1"/>
</dbReference>
<feature type="region of interest" description="Disordered" evidence="1">
    <location>
        <begin position="165"/>
        <end position="218"/>
    </location>
</feature>
<evidence type="ECO:0000313" key="4">
    <source>
        <dbReference type="Proteomes" id="UP000619260"/>
    </source>
</evidence>
<dbReference type="Proteomes" id="UP000619260">
    <property type="component" value="Unassembled WGS sequence"/>
</dbReference>
<dbReference type="InterPro" id="IPR036388">
    <property type="entry name" value="WH-like_DNA-bd_sf"/>
</dbReference>
<dbReference type="AlphaFoldDB" id="A0A8J3YTB3"/>
<evidence type="ECO:0000313" key="3">
    <source>
        <dbReference type="EMBL" id="GIJ49373.1"/>
    </source>
</evidence>
<organism evidence="3 4">
    <name type="scientific">Virgisporangium aliadipatigenens</name>
    <dbReference type="NCBI Taxonomy" id="741659"/>
    <lineage>
        <taxon>Bacteria</taxon>
        <taxon>Bacillati</taxon>
        <taxon>Actinomycetota</taxon>
        <taxon>Actinomycetes</taxon>
        <taxon>Micromonosporales</taxon>
        <taxon>Micromonosporaceae</taxon>
        <taxon>Virgisporangium</taxon>
    </lineage>
</organism>
<evidence type="ECO:0000256" key="2">
    <source>
        <dbReference type="SAM" id="Phobius"/>
    </source>
</evidence>
<feature type="transmembrane region" description="Helical" evidence="2">
    <location>
        <begin position="78"/>
        <end position="97"/>
    </location>
</feature>
<evidence type="ECO:0000256" key="1">
    <source>
        <dbReference type="SAM" id="MobiDB-lite"/>
    </source>
</evidence>
<accession>A0A8J3YTB3</accession>
<keyword evidence="4" id="KW-1185">Reference proteome</keyword>
<dbReference type="RefSeq" id="WP_203902841.1">
    <property type="nucleotide sequence ID" value="NZ_BOPF01000026.1"/>
</dbReference>
<dbReference type="Gene3D" id="1.10.10.10">
    <property type="entry name" value="Winged helix-like DNA-binding domain superfamily/Winged helix DNA-binding domain"/>
    <property type="match status" value="1"/>
</dbReference>
<dbReference type="EMBL" id="BOPF01000026">
    <property type="protein sequence ID" value="GIJ49373.1"/>
    <property type="molecule type" value="Genomic_DNA"/>
</dbReference>
<proteinExistence type="predicted"/>
<name>A0A8J3YTB3_9ACTN</name>
<reference evidence="3" key="1">
    <citation type="submission" date="2021-01" db="EMBL/GenBank/DDBJ databases">
        <title>Whole genome shotgun sequence of Virgisporangium aliadipatigenens NBRC 105644.</title>
        <authorList>
            <person name="Komaki H."/>
            <person name="Tamura T."/>
        </authorList>
    </citation>
    <scope>NUCLEOTIDE SEQUENCE</scope>
    <source>
        <strain evidence="3">NBRC 105644</strain>
    </source>
</reference>
<keyword evidence="2" id="KW-0812">Transmembrane</keyword>